<evidence type="ECO:0000313" key="1">
    <source>
        <dbReference type="EMBL" id="TXK52362.1"/>
    </source>
</evidence>
<proteinExistence type="predicted"/>
<dbReference type="AlphaFoldDB" id="A0A5C8KEY0"/>
<keyword evidence="2" id="KW-1185">Reference proteome</keyword>
<comment type="caution">
    <text evidence="1">The sequence shown here is derived from an EMBL/GenBank/DDBJ whole genome shotgun (WGS) entry which is preliminary data.</text>
</comment>
<protein>
    <submittedName>
        <fullName evidence="1">Uncharacterized protein</fullName>
    </submittedName>
</protein>
<dbReference type="EMBL" id="VRTY01000003">
    <property type="protein sequence ID" value="TXK52362.1"/>
    <property type="molecule type" value="Genomic_DNA"/>
</dbReference>
<evidence type="ECO:0000313" key="2">
    <source>
        <dbReference type="Proteomes" id="UP000321926"/>
    </source>
</evidence>
<dbReference type="Proteomes" id="UP000321926">
    <property type="component" value="Unassembled WGS sequence"/>
</dbReference>
<gene>
    <name evidence="1" type="ORF">FVR03_01210</name>
</gene>
<reference evidence="1 2" key="1">
    <citation type="submission" date="2019-08" db="EMBL/GenBank/DDBJ databases">
        <authorList>
            <person name="Shi S."/>
        </authorList>
    </citation>
    <scope>NUCLEOTIDE SEQUENCE [LARGE SCALE GENOMIC DNA]</scope>
    <source>
        <strain evidence="1 2">GY10130</strain>
    </source>
</reference>
<name>A0A5C8KEY0_9BACT</name>
<sequence length="122" mass="14448">MTQKEKQAVALYYQRNTQRATCNKYGISAQQAKQIVQEVYGKLKSHKDTIEQKYSSVEIRRFYALYLAGYGIRADYEDLLRHWQLAAFDERVHIDQIVFELSEVWERFSNCHTMQPHSRIAA</sequence>
<accession>A0A5C8KEY0</accession>
<organism evidence="1 2">
    <name type="scientific">Pontibacter qinzhouensis</name>
    <dbReference type="NCBI Taxonomy" id="2603253"/>
    <lineage>
        <taxon>Bacteria</taxon>
        <taxon>Pseudomonadati</taxon>
        <taxon>Bacteroidota</taxon>
        <taxon>Cytophagia</taxon>
        <taxon>Cytophagales</taxon>
        <taxon>Hymenobacteraceae</taxon>
        <taxon>Pontibacter</taxon>
    </lineage>
</organism>
<dbReference type="RefSeq" id="WP_147919934.1">
    <property type="nucleotide sequence ID" value="NZ_VRTY01000003.1"/>
</dbReference>